<proteinExistence type="inferred from homology"/>
<accession>A0A2V4LL45</accession>
<comment type="catalytic activity">
    <reaction evidence="2">
        <text>biotin + L-lysyl-[protein] + ATP = N(6)-biotinyl-L-lysyl-[protein] + AMP + diphosphate + H(+)</text>
        <dbReference type="Rhea" id="RHEA:11756"/>
        <dbReference type="Rhea" id="RHEA-COMP:9752"/>
        <dbReference type="Rhea" id="RHEA-COMP:10505"/>
        <dbReference type="ChEBI" id="CHEBI:15378"/>
        <dbReference type="ChEBI" id="CHEBI:29969"/>
        <dbReference type="ChEBI" id="CHEBI:30616"/>
        <dbReference type="ChEBI" id="CHEBI:33019"/>
        <dbReference type="ChEBI" id="CHEBI:57586"/>
        <dbReference type="ChEBI" id="CHEBI:83144"/>
        <dbReference type="ChEBI" id="CHEBI:456215"/>
        <dbReference type="EC" id="6.3.4.15"/>
    </reaction>
</comment>
<dbReference type="InterPro" id="IPR004408">
    <property type="entry name" value="Biotin_CoA_COase_ligase"/>
</dbReference>
<keyword evidence="2" id="KW-0092">Biotin</keyword>
<reference evidence="4 5" key="1">
    <citation type="submission" date="2018-06" db="EMBL/GenBank/DDBJ databases">
        <title>Pseudomonas diversity within urban Lake Michigan freshwaters.</title>
        <authorList>
            <person name="Batrich M."/>
            <person name="Hatzopoulos T."/>
            <person name="Putonti C."/>
        </authorList>
    </citation>
    <scope>NUCLEOTIDE SEQUENCE [LARGE SCALE GENOMIC DNA]</scope>
    <source>
        <strain evidence="4 5">MB-090714</strain>
    </source>
</reference>
<dbReference type="PANTHER" id="PTHR12835:SF5">
    <property type="entry name" value="BIOTIN--PROTEIN LIGASE"/>
    <property type="match status" value="1"/>
</dbReference>
<organism evidence="4 5">
    <name type="scientific">Aquipseudomonas alcaligenes</name>
    <name type="common">Pseudomonas alcaligenes</name>
    <dbReference type="NCBI Taxonomy" id="43263"/>
    <lineage>
        <taxon>Bacteria</taxon>
        <taxon>Pseudomonadati</taxon>
        <taxon>Pseudomonadota</taxon>
        <taxon>Gammaproteobacteria</taxon>
        <taxon>Pseudomonadales</taxon>
        <taxon>Pseudomonadaceae</taxon>
        <taxon>Aquipseudomonas</taxon>
    </lineage>
</organism>
<gene>
    <name evidence="2" type="primary">birA</name>
    <name evidence="4" type="ORF">DMO17_15085</name>
</gene>
<evidence type="ECO:0000313" key="5">
    <source>
        <dbReference type="Proteomes" id="UP000248146"/>
    </source>
</evidence>
<dbReference type="RefSeq" id="WP_110683321.1">
    <property type="nucleotide sequence ID" value="NZ_QJRX01000008.1"/>
</dbReference>
<protein>
    <recommendedName>
        <fullName evidence="2">Bifunctional ligase/repressor BirA</fullName>
    </recommendedName>
    <alternativeName>
        <fullName evidence="2">Biotin operon repressor</fullName>
    </alternativeName>
    <alternativeName>
        <fullName evidence="2">Biotin--[acetyl-CoA-carboxylase] ligase</fullName>
        <ecNumber evidence="2">6.3.4.15</ecNumber>
    </alternativeName>
    <alternativeName>
        <fullName evidence="2">Biotin--protein ligase</fullName>
    </alternativeName>
    <alternativeName>
        <fullName evidence="2">Biotin-[acetyl-CoA carboxylase] synthetase</fullName>
    </alternativeName>
</protein>
<keyword evidence="2" id="KW-0238">DNA-binding</keyword>
<sequence length="321" mass="34853">MREVLQLLRDGEFHSGEALGALLGVSRAAVWKRLEHLEAELGLVIHRVRGRGYRLASPLSLLDREAIVSASRDAGWNALVFDSLDSTNAEVLRRLAAGEAAPLLVLAERQESGRGRRGRAWVSPYAENLYYSLGLRLEGGVFSLDGLSLSVGLAVLRSLHEFGVTDAGLKWPNDLLVAGRKIAGVLLELSGDPAGACQVVIGIGVNVNMLPGLGVAIDQPWTSLRERCGRLVGRTELALALGQWLRHYLGRHERGGFAALREEWESCHLWQGREVSLLAGPQCIDGVVLGVDHQGALRLDVAGRERQFSGGELSLRLRDDS</sequence>
<dbReference type="NCBIfam" id="TIGR00121">
    <property type="entry name" value="birA_ligase"/>
    <property type="match status" value="1"/>
</dbReference>
<keyword evidence="2" id="KW-0067">ATP-binding</keyword>
<comment type="function">
    <text evidence="2">Acts both as a biotin--[acetyl-CoA-carboxylase] ligase and a biotin-operon repressor. In the presence of ATP, BirA activates biotin to form the BirA-biotinyl-5'-adenylate (BirA-bio-5'-AMP or holoBirA) complex. HoloBirA can either transfer the biotinyl moiety to the biotin carboxyl carrier protein (BCCP) subunit of acetyl-CoA carboxylase, or bind to the biotin operator site and inhibit transcription of the operon.</text>
</comment>
<feature type="binding site" evidence="2">
    <location>
        <begin position="114"/>
        <end position="116"/>
    </location>
    <ligand>
        <name>biotin</name>
        <dbReference type="ChEBI" id="CHEBI:57586"/>
    </ligand>
</feature>
<keyword evidence="2" id="KW-0547">Nucleotide-binding</keyword>
<keyword evidence="2" id="KW-0678">Repressor</keyword>
<dbReference type="InterPro" id="IPR008988">
    <property type="entry name" value="Transcriptional_repressor_C"/>
</dbReference>
<dbReference type="PROSITE" id="PS51733">
    <property type="entry name" value="BPL_LPL_CATALYTIC"/>
    <property type="match status" value="1"/>
</dbReference>
<dbReference type="SUPFAM" id="SSF50037">
    <property type="entry name" value="C-terminal domain of transcriptional repressors"/>
    <property type="match status" value="1"/>
</dbReference>
<dbReference type="NCBIfam" id="NF008848">
    <property type="entry name" value="PRK11886.1-3"/>
    <property type="match status" value="1"/>
</dbReference>
<dbReference type="SUPFAM" id="SSF55681">
    <property type="entry name" value="Class II aaRS and biotin synthetases"/>
    <property type="match status" value="1"/>
</dbReference>
<dbReference type="GO" id="GO:0006355">
    <property type="term" value="P:regulation of DNA-templated transcription"/>
    <property type="evidence" value="ECO:0007669"/>
    <property type="project" value="UniProtKB-UniRule"/>
</dbReference>
<dbReference type="InterPro" id="IPR004143">
    <property type="entry name" value="BPL_LPL_catalytic"/>
</dbReference>
<dbReference type="EC" id="6.3.4.15" evidence="2"/>
<dbReference type="Gene3D" id="3.30.930.10">
    <property type="entry name" value="Bira Bifunctional Protein, Domain 2"/>
    <property type="match status" value="1"/>
</dbReference>
<dbReference type="InterPro" id="IPR045864">
    <property type="entry name" value="aa-tRNA-synth_II/BPL/LPL"/>
</dbReference>
<evidence type="ECO:0000259" key="3">
    <source>
        <dbReference type="PROSITE" id="PS51733"/>
    </source>
</evidence>
<dbReference type="Gene3D" id="1.10.10.10">
    <property type="entry name" value="Winged helix-like DNA-binding domain superfamily/Winged helix DNA-binding domain"/>
    <property type="match status" value="1"/>
</dbReference>
<dbReference type="CDD" id="cd16442">
    <property type="entry name" value="BPL"/>
    <property type="match status" value="1"/>
</dbReference>
<dbReference type="Proteomes" id="UP000248146">
    <property type="component" value="Unassembled WGS sequence"/>
</dbReference>
<dbReference type="GO" id="GO:0004077">
    <property type="term" value="F:biotin--[biotin carboxyl-carrier protein] ligase activity"/>
    <property type="evidence" value="ECO:0007669"/>
    <property type="project" value="UniProtKB-UniRule"/>
</dbReference>
<comment type="caution">
    <text evidence="4">The sequence shown here is derived from an EMBL/GenBank/DDBJ whole genome shotgun (WGS) entry which is preliminary data.</text>
</comment>
<dbReference type="EMBL" id="QJRX01000008">
    <property type="protein sequence ID" value="PYC21787.1"/>
    <property type="molecule type" value="Genomic_DNA"/>
</dbReference>
<dbReference type="InterPro" id="IPR030855">
    <property type="entry name" value="Bifunct_BirA"/>
</dbReference>
<dbReference type="AlphaFoldDB" id="A0A2V4LL45"/>
<evidence type="ECO:0000256" key="1">
    <source>
        <dbReference type="ARBA" id="ARBA00022598"/>
    </source>
</evidence>
<feature type="domain" description="BPL/LPL catalytic" evidence="3">
    <location>
        <begin position="73"/>
        <end position="253"/>
    </location>
</feature>
<dbReference type="InterPro" id="IPR036388">
    <property type="entry name" value="WH-like_DNA-bd_sf"/>
</dbReference>
<comment type="similarity">
    <text evidence="2">Belongs to the biotin--protein ligase family.</text>
</comment>
<feature type="binding site" evidence="2">
    <location>
        <position position="181"/>
    </location>
    <ligand>
        <name>biotin</name>
        <dbReference type="ChEBI" id="CHEBI:57586"/>
    </ligand>
</feature>
<dbReference type="PANTHER" id="PTHR12835">
    <property type="entry name" value="BIOTIN PROTEIN LIGASE"/>
    <property type="match status" value="1"/>
</dbReference>
<dbReference type="SUPFAM" id="SSF46785">
    <property type="entry name" value="Winged helix' DNA-binding domain"/>
    <property type="match status" value="1"/>
</dbReference>
<feature type="binding site" evidence="2">
    <location>
        <position position="110"/>
    </location>
    <ligand>
        <name>biotin</name>
        <dbReference type="ChEBI" id="CHEBI:57586"/>
    </ligand>
</feature>
<dbReference type="HAMAP" id="MF_00978">
    <property type="entry name" value="Bifunct_BirA"/>
    <property type="match status" value="1"/>
</dbReference>
<feature type="binding site" evidence="2">
    <location>
        <begin position="86"/>
        <end position="88"/>
    </location>
    <ligand>
        <name>biotin</name>
        <dbReference type="ChEBI" id="CHEBI:57586"/>
    </ligand>
</feature>
<dbReference type="GO" id="GO:0005737">
    <property type="term" value="C:cytoplasm"/>
    <property type="evidence" value="ECO:0007669"/>
    <property type="project" value="TreeGrafter"/>
</dbReference>
<keyword evidence="1 2" id="KW-0436">Ligase</keyword>
<dbReference type="InterPro" id="IPR013196">
    <property type="entry name" value="HTH_11"/>
</dbReference>
<dbReference type="GO" id="GO:0003677">
    <property type="term" value="F:DNA binding"/>
    <property type="evidence" value="ECO:0007669"/>
    <property type="project" value="UniProtKB-UniRule"/>
</dbReference>
<dbReference type="GO" id="GO:0005524">
    <property type="term" value="F:ATP binding"/>
    <property type="evidence" value="ECO:0007669"/>
    <property type="project" value="UniProtKB-UniRule"/>
</dbReference>
<keyword evidence="2" id="KW-0804">Transcription</keyword>
<dbReference type="Gene3D" id="2.30.30.100">
    <property type="match status" value="1"/>
</dbReference>
<evidence type="ECO:0000313" key="4">
    <source>
        <dbReference type="EMBL" id="PYC21787.1"/>
    </source>
</evidence>
<dbReference type="InterPro" id="IPR036390">
    <property type="entry name" value="WH_DNA-bd_sf"/>
</dbReference>
<feature type="DNA-binding region" description="H-T-H motif" evidence="2">
    <location>
        <begin position="16"/>
        <end position="35"/>
    </location>
</feature>
<dbReference type="Pfam" id="PF08279">
    <property type="entry name" value="HTH_11"/>
    <property type="match status" value="1"/>
</dbReference>
<keyword evidence="2" id="KW-0805">Transcription regulation</keyword>
<dbReference type="OrthoDB" id="9807064at2"/>
<name>A0A2V4LL45_AQUAC</name>
<dbReference type="Pfam" id="PF03099">
    <property type="entry name" value="BPL_LplA_LipB"/>
    <property type="match status" value="1"/>
</dbReference>
<evidence type="ECO:0000256" key="2">
    <source>
        <dbReference type="HAMAP-Rule" id="MF_00978"/>
    </source>
</evidence>